<feature type="coiled-coil region" evidence="1">
    <location>
        <begin position="30"/>
        <end position="57"/>
    </location>
</feature>
<organism evidence="3 4">
    <name type="scientific">Derxia gummosa DSM 723</name>
    <dbReference type="NCBI Taxonomy" id="1121388"/>
    <lineage>
        <taxon>Bacteria</taxon>
        <taxon>Pseudomonadati</taxon>
        <taxon>Pseudomonadota</taxon>
        <taxon>Betaproteobacteria</taxon>
        <taxon>Burkholderiales</taxon>
        <taxon>Alcaligenaceae</taxon>
        <taxon>Derxia</taxon>
    </lineage>
</organism>
<keyword evidence="2" id="KW-0732">Signal</keyword>
<dbReference type="Proteomes" id="UP000675920">
    <property type="component" value="Unplaced"/>
</dbReference>
<dbReference type="RefSeq" id="WP_051378942.1">
    <property type="nucleotide sequence ID" value="NZ_KI519499.1"/>
</dbReference>
<name>A0A8B6XA35_9BURK</name>
<dbReference type="SUPFAM" id="SSF56935">
    <property type="entry name" value="Porins"/>
    <property type="match status" value="1"/>
</dbReference>
<reference evidence="4" key="1">
    <citation type="journal article" date="1992" name="J. Bacteriol.">
        <title>Overexpression in Escherichia coli and functional analysis of a novel PPi-selective porin, oprO, from Pseudomonas aeruginosa.</title>
        <authorList>
            <person name="Hancock R.E."/>
            <person name="Egli C."/>
            <person name="Benz R."/>
            <person name="Siehnel R.J."/>
        </authorList>
    </citation>
    <scope>NUCLEOTIDE SEQUENCE</scope>
</reference>
<dbReference type="Gene3D" id="2.40.160.10">
    <property type="entry name" value="Porin"/>
    <property type="match status" value="1"/>
</dbReference>
<dbReference type="OrthoDB" id="9768080at2"/>
<keyword evidence="1" id="KW-0175">Coiled coil</keyword>
<evidence type="ECO:0000256" key="2">
    <source>
        <dbReference type="SAM" id="SignalP"/>
    </source>
</evidence>
<reference evidence="4" key="2">
    <citation type="journal article" date="1992" name="Mol. Microbiol.">
        <title>Polyphosphate-selective porin OprO of Pseudomonas aeruginosa: expression, purification and sequence.</title>
        <authorList>
            <person name="Siehnel R.J."/>
            <person name="Egli C."/>
            <person name="Hancock R.E."/>
        </authorList>
    </citation>
    <scope>NUCLEOTIDE SEQUENCE</scope>
</reference>
<proteinExistence type="predicted"/>
<sequence length="466" mass="49350">MQTRFRPASPIALALAAAFTLAPVAARADEAALMRRIEQLAGELEAVKAEMAKLKAATPAAGTGTAVVNGPAPVVNGPAPVASAPASNGLMNGAPAVMNGAEVAAMPAASSGMAVAEEGSRLTSYGEINYNRYRNDSARSQTDVRRVVLGYEHRFDPKTKAVVELEWEHAVTSADDQGEAAVEQAYIEHQFNDTVAGRAGLFLIPLGLLNERHEPTTYYGVERNFVETAIIPTTWREAGAQAVATLDNGLTLQGGVSTGFDIGKWDATSDEGVVEGPLGAIHQEGQLAKSRDMSVFGAVNWRGVPGLHLGGGFFTGGASQGAVDTPRARVTLWETHARWQPGAWDFAALYAAGRISNTAALNAPLVGGVALIPARFDGGYLQAANRVWESGGQYLSPFVRVERYNTGKDYAWLGAGVTPARLPNERVITVGANYGLSRSVVLKADMQWFKETTANNRIDLGVGWAF</sequence>
<dbReference type="InterPro" id="IPR023614">
    <property type="entry name" value="Porin_dom_sf"/>
</dbReference>
<feature type="chain" id="PRO_5034027409" evidence="2">
    <location>
        <begin position="29"/>
        <end position="466"/>
    </location>
</feature>
<feature type="signal peptide" evidence="2">
    <location>
        <begin position="1"/>
        <end position="28"/>
    </location>
</feature>
<protein>
    <submittedName>
        <fullName evidence="4">Porin</fullName>
    </submittedName>
</protein>
<dbReference type="AlphaFoldDB" id="A0A8B6XA35"/>
<accession>A0A8B6XA35</accession>
<keyword evidence="3" id="KW-1185">Reference proteome</keyword>
<reference evidence="4" key="3">
    <citation type="submission" date="2025-08" db="UniProtKB">
        <authorList>
            <consortium name="RefSeq"/>
        </authorList>
    </citation>
    <scope>IDENTIFICATION</scope>
</reference>
<evidence type="ECO:0000313" key="3">
    <source>
        <dbReference type="Proteomes" id="UP000675920"/>
    </source>
</evidence>
<evidence type="ECO:0000256" key="1">
    <source>
        <dbReference type="SAM" id="Coils"/>
    </source>
</evidence>
<evidence type="ECO:0000313" key="4">
    <source>
        <dbReference type="RefSeq" id="WP_051378942.1"/>
    </source>
</evidence>